<dbReference type="OrthoDB" id="263464at2"/>
<proteinExistence type="predicted"/>
<organism evidence="1 2">
    <name type="scientific">Solitalea longa</name>
    <dbReference type="NCBI Taxonomy" id="2079460"/>
    <lineage>
        <taxon>Bacteria</taxon>
        <taxon>Pseudomonadati</taxon>
        <taxon>Bacteroidota</taxon>
        <taxon>Sphingobacteriia</taxon>
        <taxon>Sphingobacteriales</taxon>
        <taxon>Sphingobacteriaceae</taxon>
        <taxon>Solitalea</taxon>
    </lineage>
</organism>
<protein>
    <recommendedName>
        <fullName evidence="3">Peptidase M41 domain-containing protein</fullName>
    </recommendedName>
</protein>
<dbReference type="SUPFAM" id="SSF140990">
    <property type="entry name" value="FtsH protease domain-like"/>
    <property type="match status" value="1"/>
</dbReference>
<comment type="caution">
    <text evidence="1">The sequence shown here is derived from an EMBL/GenBank/DDBJ whole genome shotgun (WGS) entry which is preliminary data.</text>
</comment>
<dbReference type="GO" id="GO:0004222">
    <property type="term" value="F:metalloendopeptidase activity"/>
    <property type="evidence" value="ECO:0007669"/>
    <property type="project" value="InterPro"/>
</dbReference>
<evidence type="ECO:0000313" key="2">
    <source>
        <dbReference type="Proteomes" id="UP000236893"/>
    </source>
</evidence>
<reference evidence="1 2" key="1">
    <citation type="submission" date="2018-01" db="EMBL/GenBank/DDBJ databases">
        <authorList>
            <person name="Gaut B.S."/>
            <person name="Morton B.R."/>
            <person name="Clegg M.T."/>
            <person name="Duvall M.R."/>
        </authorList>
    </citation>
    <scope>NUCLEOTIDE SEQUENCE [LARGE SCALE GENOMIC DNA]</scope>
    <source>
        <strain evidence="1 2">HR-AV</strain>
    </source>
</reference>
<name>A0A2S5A7L3_9SPHI</name>
<evidence type="ECO:0000313" key="1">
    <source>
        <dbReference type="EMBL" id="POY38591.1"/>
    </source>
</evidence>
<dbReference type="GO" id="GO:0005524">
    <property type="term" value="F:ATP binding"/>
    <property type="evidence" value="ECO:0007669"/>
    <property type="project" value="InterPro"/>
</dbReference>
<dbReference type="Gene3D" id="1.20.58.760">
    <property type="entry name" value="Peptidase M41"/>
    <property type="match status" value="1"/>
</dbReference>
<keyword evidence="2" id="KW-1185">Reference proteome</keyword>
<accession>A0A2S5A7L3</accession>
<dbReference type="GO" id="GO:0004176">
    <property type="term" value="F:ATP-dependent peptidase activity"/>
    <property type="evidence" value="ECO:0007669"/>
    <property type="project" value="InterPro"/>
</dbReference>
<dbReference type="Proteomes" id="UP000236893">
    <property type="component" value="Unassembled WGS sequence"/>
</dbReference>
<dbReference type="RefSeq" id="WP_103787848.1">
    <property type="nucleotide sequence ID" value="NZ_PQVF01000002.1"/>
</dbReference>
<sequence length="162" mass="18327">MDKNVIIAAHHEAGHSLMAFIVGWSIDSIELNIENDTLLFGVTKYNFEGDEIDSLINLNRRILCLMGGPIAQALYENSSMINIDTLGPDGETIDILLTNLTLQEKEYTIQRSINSTANFLNMNTNRNARHLIVDRLINDLTISQTEFLDLVKACNVRRMNFK</sequence>
<dbReference type="GO" id="GO:0006508">
    <property type="term" value="P:proteolysis"/>
    <property type="evidence" value="ECO:0007669"/>
    <property type="project" value="InterPro"/>
</dbReference>
<gene>
    <name evidence="1" type="ORF">C3K47_04130</name>
</gene>
<dbReference type="EMBL" id="PQVF01000002">
    <property type="protein sequence ID" value="POY38591.1"/>
    <property type="molecule type" value="Genomic_DNA"/>
</dbReference>
<dbReference type="InterPro" id="IPR037219">
    <property type="entry name" value="Peptidase_M41-like"/>
</dbReference>
<evidence type="ECO:0008006" key="3">
    <source>
        <dbReference type="Google" id="ProtNLM"/>
    </source>
</evidence>
<dbReference type="AlphaFoldDB" id="A0A2S5A7L3"/>